<dbReference type="AlphaFoldDB" id="A0A9W6VHA7"/>
<protein>
    <submittedName>
        <fullName evidence="1">Uncharacterized protein</fullName>
    </submittedName>
</protein>
<evidence type="ECO:0000313" key="2">
    <source>
        <dbReference type="Proteomes" id="UP001165136"/>
    </source>
</evidence>
<gene>
    <name evidence="1" type="ORF">Atai01_83420</name>
</gene>
<dbReference type="Proteomes" id="UP001165136">
    <property type="component" value="Unassembled WGS sequence"/>
</dbReference>
<sequence length="138" mass="15405">MEREQIDADTVTWLPAAESEVIVSRWKEEFGAERYETLVAVAPESGAVRDTLLPGVRPSWLAPVTKPVFVLFQEYKTAGLMTCEWLFVAANLIPLARVDGNGFVAATRNWTGVMVVDLEEEDGETVFAIEAWGVFVRR</sequence>
<dbReference type="RefSeq" id="WP_285491647.1">
    <property type="nucleotide sequence ID" value="NZ_BSTI01000050.1"/>
</dbReference>
<dbReference type="EMBL" id="BSTI01000050">
    <property type="protein sequence ID" value="GLY71723.1"/>
    <property type="molecule type" value="Genomic_DNA"/>
</dbReference>
<organism evidence="1 2">
    <name type="scientific">Amycolatopsis taiwanensis</name>
    <dbReference type="NCBI Taxonomy" id="342230"/>
    <lineage>
        <taxon>Bacteria</taxon>
        <taxon>Bacillati</taxon>
        <taxon>Actinomycetota</taxon>
        <taxon>Actinomycetes</taxon>
        <taxon>Pseudonocardiales</taxon>
        <taxon>Pseudonocardiaceae</taxon>
        <taxon>Amycolatopsis</taxon>
    </lineage>
</organism>
<proteinExistence type="predicted"/>
<accession>A0A9W6VHA7</accession>
<keyword evidence="2" id="KW-1185">Reference proteome</keyword>
<reference evidence="1" key="1">
    <citation type="submission" date="2023-03" db="EMBL/GenBank/DDBJ databases">
        <title>Amycolatopsis taiwanensis NBRC 103393.</title>
        <authorList>
            <person name="Ichikawa N."/>
            <person name="Sato H."/>
            <person name="Tonouchi N."/>
        </authorList>
    </citation>
    <scope>NUCLEOTIDE SEQUENCE</scope>
    <source>
        <strain evidence="1">NBRC 103393</strain>
    </source>
</reference>
<comment type="caution">
    <text evidence="1">The sequence shown here is derived from an EMBL/GenBank/DDBJ whole genome shotgun (WGS) entry which is preliminary data.</text>
</comment>
<evidence type="ECO:0000313" key="1">
    <source>
        <dbReference type="EMBL" id="GLY71723.1"/>
    </source>
</evidence>
<name>A0A9W6VHA7_9PSEU</name>